<dbReference type="GO" id="GO:0008324">
    <property type="term" value="F:monoatomic cation transmembrane transporter activity"/>
    <property type="evidence" value="ECO:0007669"/>
    <property type="project" value="InterPro"/>
</dbReference>
<keyword evidence="4 8" id="KW-0812">Transmembrane</keyword>
<evidence type="ECO:0000256" key="1">
    <source>
        <dbReference type="ARBA" id="ARBA00004141"/>
    </source>
</evidence>
<accession>A0A6V7P3M4</accession>
<evidence type="ECO:0000256" key="8">
    <source>
        <dbReference type="SAM" id="Phobius"/>
    </source>
</evidence>
<evidence type="ECO:0000256" key="3">
    <source>
        <dbReference type="ARBA" id="ARBA00022448"/>
    </source>
</evidence>
<dbReference type="PANTHER" id="PTHR31064">
    <property type="entry name" value="POTASSIUM TRANSPORT PROTEIN DDB_G0292412-RELATED"/>
    <property type="match status" value="1"/>
</dbReference>
<dbReference type="PANTHER" id="PTHR31064:SF25">
    <property type="entry name" value="CATION TRANSPORTER HKT2_1"/>
    <property type="match status" value="1"/>
</dbReference>
<feature type="transmembrane region" description="Helical" evidence="8">
    <location>
        <begin position="95"/>
        <end position="121"/>
    </location>
</feature>
<evidence type="ECO:0000256" key="2">
    <source>
        <dbReference type="ARBA" id="ARBA00010864"/>
    </source>
</evidence>
<proteinExistence type="inferred from homology"/>
<evidence type="ECO:0000313" key="9">
    <source>
        <dbReference type="EMBL" id="CAD1825420.1"/>
    </source>
</evidence>
<dbReference type="Pfam" id="PF02386">
    <property type="entry name" value="TrkH"/>
    <property type="match status" value="1"/>
</dbReference>
<evidence type="ECO:0000256" key="7">
    <source>
        <dbReference type="ARBA" id="ARBA00023136"/>
    </source>
</evidence>
<name>A0A6V7P3M4_ANACO</name>
<sequence length="199" mass="22086">MEDLSSSQIVVFTLLMLVGVLGPCGLSLSCSHSCGWFYIHLVVCISCFKRKDVLNRKGIHVVLFSISVTVSLFLANGGLVPTNENMAIFSKNSGLLLLIVLQVLAGNLLFPLFLRLVIWFLKKITTAEEFKHPTVIGFIASMVVLFCSLNWNSAVFDGLNSFQKIVNALFMARIRGMPAKTLSTFLTSQKHSEQSYYDL</sequence>
<protein>
    <submittedName>
        <fullName evidence="9">Uncharacterized protein</fullName>
    </submittedName>
</protein>
<keyword evidence="5 8" id="KW-1133">Transmembrane helix</keyword>
<dbReference type="GO" id="GO:0005886">
    <property type="term" value="C:plasma membrane"/>
    <property type="evidence" value="ECO:0007669"/>
    <property type="project" value="TreeGrafter"/>
</dbReference>
<dbReference type="GO" id="GO:0030001">
    <property type="term" value="P:metal ion transport"/>
    <property type="evidence" value="ECO:0007669"/>
    <property type="project" value="UniProtKB-ARBA"/>
</dbReference>
<dbReference type="EMBL" id="LR862145">
    <property type="protein sequence ID" value="CAD1825420.1"/>
    <property type="molecule type" value="Genomic_DNA"/>
</dbReference>
<gene>
    <name evidence="9" type="ORF">CB5_LOCUS8631</name>
</gene>
<dbReference type="GO" id="GO:0098662">
    <property type="term" value="P:inorganic cation transmembrane transport"/>
    <property type="evidence" value="ECO:0007669"/>
    <property type="project" value="UniProtKB-ARBA"/>
</dbReference>
<comment type="similarity">
    <text evidence="2">Belongs to the TrkH potassium transport family. HKT (TC 2.A.38.3) subfamily.</text>
</comment>
<feature type="transmembrane region" description="Helical" evidence="8">
    <location>
        <begin position="58"/>
        <end position="75"/>
    </location>
</feature>
<dbReference type="InterPro" id="IPR003445">
    <property type="entry name" value="Cat_transpt"/>
</dbReference>
<feature type="transmembrane region" description="Helical" evidence="8">
    <location>
        <begin position="133"/>
        <end position="151"/>
    </location>
</feature>
<organism evidence="9">
    <name type="scientific">Ananas comosus var. bracteatus</name>
    <name type="common">red pineapple</name>
    <dbReference type="NCBI Taxonomy" id="296719"/>
    <lineage>
        <taxon>Eukaryota</taxon>
        <taxon>Viridiplantae</taxon>
        <taxon>Streptophyta</taxon>
        <taxon>Embryophyta</taxon>
        <taxon>Tracheophyta</taxon>
        <taxon>Spermatophyta</taxon>
        <taxon>Magnoliopsida</taxon>
        <taxon>Liliopsida</taxon>
        <taxon>Poales</taxon>
        <taxon>Bromeliaceae</taxon>
        <taxon>Bromelioideae</taxon>
        <taxon>Ananas</taxon>
    </lineage>
</organism>
<dbReference type="AlphaFoldDB" id="A0A6V7P3M4"/>
<evidence type="ECO:0000256" key="5">
    <source>
        <dbReference type="ARBA" id="ARBA00022989"/>
    </source>
</evidence>
<feature type="transmembrane region" description="Helical" evidence="8">
    <location>
        <begin position="6"/>
        <end position="28"/>
    </location>
</feature>
<evidence type="ECO:0000256" key="4">
    <source>
        <dbReference type="ARBA" id="ARBA00022692"/>
    </source>
</evidence>
<keyword evidence="6" id="KW-0406">Ion transport</keyword>
<dbReference type="InterPro" id="IPR051143">
    <property type="entry name" value="TrkH_K-transport"/>
</dbReference>
<keyword evidence="7 8" id="KW-0472">Membrane</keyword>
<reference evidence="9" key="1">
    <citation type="submission" date="2020-07" db="EMBL/GenBank/DDBJ databases">
        <authorList>
            <person name="Lin J."/>
        </authorList>
    </citation>
    <scope>NUCLEOTIDE SEQUENCE</scope>
</reference>
<keyword evidence="3" id="KW-0813">Transport</keyword>
<comment type="subcellular location">
    <subcellularLocation>
        <location evidence="1">Membrane</location>
        <topology evidence="1">Multi-pass membrane protein</topology>
    </subcellularLocation>
</comment>
<evidence type="ECO:0000256" key="6">
    <source>
        <dbReference type="ARBA" id="ARBA00023065"/>
    </source>
</evidence>